<protein>
    <submittedName>
        <fullName evidence="1">Uncharacterized protein</fullName>
    </submittedName>
</protein>
<proteinExistence type="predicted"/>
<gene>
    <name evidence="1" type="ORF">B7P43_G17946</name>
</gene>
<comment type="caution">
    <text evidence="1">The sequence shown here is derived from an EMBL/GenBank/DDBJ whole genome shotgun (WGS) entry which is preliminary data.</text>
</comment>
<dbReference type="EMBL" id="NEVH01005006">
    <property type="protein sequence ID" value="PNF39217.1"/>
    <property type="molecule type" value="Genomic_DNA"/>
</dbReference>
<reference evidence="1 2" key="1">
    <citation type="submission" date="2017-12" db="EMBL/GenBank/DDBJ databases">
        <title>Hemimetabolous genomes reveal molecular basis of termite eusociality.</title>
        <authorList>
            <person name="Harrison M.C."/>
            <person name="Jongepier E."/>
            <person name="Robertson H.M."/>
            <person name="Arning N."/>
            <person name="Bitard-Feildel T."/>
            <person name="Chao H."/>
            <person name="Childers C.P."/>
            <person name="Dinh H."/>
            <person name="Doddapaneni H."/>
            <person name="Dugan S."/>
            <person name="Gowin J."/>
            <person name="Greiner C."/>
            <person name="Han Y."/>
            <person name="Hu H."/>
            <person name="Hughes D.S.T."/>
            <person name="Huylmans A.-K."/>
            <person name="Kemena C."/>
            <person name="Kremer L.P.M."/>
            <person name="Lee S.L."/>
            <person name="Lopez-Ezquerra A."/>
            <person name="Mallet L."/>
            <person name="Monroy-Kuhn J.M."/>
            <person name="Moser A."/>
            <person name="Murali S.C."/>
            <person name="Muzny D.M."/>
            <person name="Otani S."/>
            <person name="Piulachs M.-D."/>
            <person name="Poelchau M."/>
            <person name="Qu J."/>
            <person name="Schaub F."/>
            <person name="Wada-Katsumata A."/>
            <person name="Worley K.C."/>
            <person name="Xie Q."/>
            <person name="Ylla G."/>
            <person name="Poulsen M."/>
            <person name="Gibbs R.A."/>
            <person name="Schal C."/>
            <person name="Richards S."/>
            <person name="Belles X."/>
            <person name="Korb J."/>
            <person name="Bornberg-Bauer E."/>
        </authorList>
    </citation>
    <scope>NUCLEOTIDE SEQUENCE [LARGE SCALE GENOMIC DNA]</scope>
    <source>
        <tissue evidence="1">Whole body</tissue>
    </source>
</reference>
<name>A0A2J7REG3_9NEOP</name>
<evidence type="ECO:0000313" key="2">
    <source>
        <dbReference type="Proteomes" id="UP000235965"/>
    </source>
</evidence>
<dbReference type="AlphaFoldDB" id="A0A2J7REG3"/>
<evidence type="ECO:0000313" key="1">
    <source>
        <dbReference type="EMBL" id="PNF39217.1"/>
    </source>
</evidence>
<sequence length="68" mass="7849">MTLLPGQAIASSTAVRIDLYQEHLQSLSVFPNIQTRKLEVPRVTRTFSTTGDRRWWVVHEAKTLHRTC</sequence>
<organism evidence="1 2">
    <name type="scientific">Cryptotermes secundus</name>
    <dbReference type="NCBI Taxonomy" id="105785"/>
    <lineage>
        <taxon>Eukaryota</taxon>
        <taxon>Metazoa</taxon>
        <taxon>Ecdysozoa</taxon>
        <taxon>Arthropoda</taxon>
        <taxon>Hexapoda</taxon>
        <taxon>Insecta</taxon>
        <taxon>Pterygota</taxon>
        <taxon>Neoptera</taxon>
        <taxon>Polyneoptera</taxon>
        <taxon>Dictyoptera</taxon>
        <taxon>Blattodea</taxon>
        <taxon>Blattoidea</taxon>
        <taxon>Termitoidae</taxon>
        <taxon>Kalotermitidae</taxon>
        <taxon>Cryptotermitinae</taxon>
        <taxon>Cryptotermes</taxon>
    </lineage>
</organism>
<dbReference type="InParanoid" id="A0A2J7REG3"/>
<dbReference type="Proteomes" id="UP000235965">
    <property type="component" value="Unassembled WGS sequence"/>
</dbReference>
<accession>A0A2J7REG3</accession>
<keyword evidence="2" id="KW-1185">Reference proteome</keyword>